<dbReference type="PANTHER" id="PTHR24567">
    <property type="entry name" value="CRP FAMILY TRANSCRIPTIONAL REGULATORY PROTEIN"/>
    <property type="match status" value="1"/>
</dbReference>
<feature type="domain" description="Cyclic nucleotide-binding" evidence="1">
    <location>
        <begin position="1"/>
        <end position="110"/>
    </location>
</feature>
<protein>
    <submittedName>
        <fullName evidence="2">Cyclic nucleotide-binding domain-containing protein</fullName>
    </submittedName>
</protein>
<evidence type="ECO:0000259" key="1">
    <source>
        <dbReference type="PROSITE" id="PS50042"/>
    </source>
</evidence>
<dbReference type="Pfam" id="PF00027">
    <property type="entry name" value="cNMP_binding"/>
    <property type="match status" value="1"/>
</dbReference>
<dbReference type="PROSITE" id="PS50042">
    <property type="entry name" value="CNMP_BINDING_3"/>
    <property type="match status" value="1"/>
</dbReference>
<reference evidence="2 3" key="1">
    <citation type="journal article" date="2020" name="Microb. Ecol.">
        <title>Ecogenomics of the Marine Benthic Filamentous Cyanobacterium Adonisia.</title>
        <authorList>
            <person name="Walter J.M."/>
            <person name="Coutinho F.H."/>
            <person name="Leomil L."/>
            <person name="Hargreaves P.I."/>
            <person name="Campeao M.E."/>
            <person name="Vieira V.V."/>
            <person name="Silva B.S."/>
            <person name="Fistarol G.O."/>
            <person name="Salomon P.S."/>
            <person name="Sawabe T."/>
            <person name="Mino S."/>
            <person name="Hosokawa M."/>
            <person name="Miyashita H."/>
            <person name="Maruyama F."/>
            <person name="van Verk M.C."/>
            <person name="Dutilh B.E."/>
            <person name="Thompson C.C."/>
            <person name="Thompson F.L."/>
        </authorList>
    </citation>
    <scope>NUCLEOTIDE SEQUENCE [LARGE SCALE GENOMIC DNA]</scope>
    <source>
        <strain evidence="2 3">CCMR0081</strain>
    </source>
</reference>
<keyword evidence="3" id="KW-1185">Reference proteome</keyword>
<name>A0A6M0RDJ0_9CYAN</name>
<accession>A0A6M0RDJ0</accession>
<dbReference type="InterPro" id="IPR014710">
    <property type="entry name" value="RmlC-like_jellyroll"/>
</dbReference>
<proteinExistence type="predicted"/>
<dbReference type="Proteomes" id="UP000481033">
    <property type="component" value="Unassembled WGS sequence"/>
</dbReference>
<dbReference type="PANTHER" id="PTHR24567:SF74">
    <property type="entry name" value="HTH-TYPE TRANSCRIPTIONAL REGULATOR ARCR"/>
    <property type="match status" value="1"/>
</dbReference>
<dbReference type="SMART" id="SM00100">
    <property type="entry name" value="cNMP"/>
    <property type="match status" value="1"/>
</dbReference>
<dbReference type="RefSeq" id="WP_163660427.1">
    <property type="nucleotide sequence ID" value="NZ_QXHD01000003.1"/>
</dbReference>
<comment type="caution">
    <text evidence="2">The sequence shown here is derived from an EMBL/GenBank/DDBJ whole genome shotgun (WGS) entry which is preliminary data.</text>
</comment>
<evidence type="ECO:0000313" key="3">
    <source>
        <dbReference type="Proteomes" id="UP000481033"/>
    </source>
</evidence>
<dbReference type="AlphaFoldDB" id="A0A6M0RDJ0"/>
<sequence>METLNLFIHPADFVTVNAGDIIFEQDQVSETLYVLIEGEVVIQRDGENMVTLGPKTILGEMAILENRPHFASAIAKTICQLIPISQERFRFLVEQTPNFAFDMMAMMAERLHQMNIKAIEA</sequence>
<dbReference type="Gene3D" id="2.60.120.10">
    <property type="entry name" value="Jelly Rolls"/>
    <property type="match status" value="1"/>
</dbReference>
<dbReference type="GO" id="GO:0003700">
    <property type="term" value="F:DNA-binding transcription factor activity"/>
    <property type="evidence" value="ECO:0007669"/>
    <property type="project" value="TreeGrafter"/>
</dbReference>
<dbReference type="GO" id="GO:0005829">
    <property type="term" value="C:cytosol"/>
    <property type="evidence" value="ECO:0007669"/>
    <property type="project" value="TreeGrafter"/>
</dbReference>
<gene>
    <name evidence="2" type="ORF">DXZ20_01365</name>
</gene>
<organism evidence="2 3">
    <name type="scientific">Adonisia turfae CCMR0081</name>
    <dbReference type="NCBI Taxonomy" id="2292702"/>
    <lineage>
        <taxon>Bacteria</taxon>
        <taxon>Bacillati</taxon>
        <taxon>Cyanobacteriota</taxon>
        <taxon>Adonisia</taxon>
        <taxon>Adonisia turfae</taxon>
    </lineage>
</organism>
<dbReference type="InterPro" id="IPR000595">
    <property type="entry name" value="cNMP-bd_dom"/>
</dbReference>
<evidence type="ECO:0000313" key="2">
    <source>
        <dbReference type="EMBL" id="NEZ54368.1"/>
    </source>
</evidence>
<dbReference type="EMBL" id="QXHD01000003">
    <property type="protein sequence ID" value="NEZ54368.1"/>
    <property type="molecule type" value="Genomic_DNA"/>
</dbReference>
<dbReference type="InterPro" id="IPR050397">
    <property type="entry name" value="Env_Response_Regulators"/>
</dbReference>
<dbReference type="CDD" id="cd00038">
    <property type="entry name" value="CAP_ED"/>
    <property type="match status" value="1"/>
</dbReference>
<dbReference type="SUPFAM" id="SSF51206">
    <property type="entry name" value="cAMP-binding domain-like"/>
    <property type="match status" value="1"/>
</dbReference>
<dbReference type="InterPro" id="IPR018490">
    <property type="entry name" value="cNMP-bd_dom_sf"/>
</dbReference>